<dbReference type="Proteomes" id="UP000294616">
    <property type="component" value="Unassembled WGS sequence"/>
</dbReference>
<evidence type="ECO:0000256" key="6">
    <source>
        <dbReference type="ARBA" id="ARBA00023277"/>
    </source>
</evidence>
<dbReference type="GO" id="GO:0008422">
    <property type="term" value="F:beta-glucosidase activity"/>
    <property type="evidence" value="ECO:0007669"/>
    <property type="project" value="UniProtKB-EC"/>
</dbReference>
<dbReference type="GO" id="GO:0005829">
    <property type="term" value="C:cytosol"/>
    <property type="evidence" value="ECO:0007669"/>
    <property type="project" value="TreeGrafter"/>
</dbReference>
<proteinExistence type="inferred from homology"/>
<dbReference type="InterPro" id="IPR001360">
    <property type="entry name" value="Glyco_hydro_1"/>
</dbReference>
<protein>
    <recommendedName>
        <fullName evidence="3 12">Beta-glucosidase</fullName>
        <ecNumber evidence="3 12">3.2.1.21</ecNumber>
    </recommendedName>
</protein>
<evidence type="ECO:0000256" key="12">
    <source>
        <dbReference type="RuleBase" id="RU361175"/>
    </source>
</evidence>
<evidence type="ECO:0000313" key="14">
    <source>
        <dbReference type="Proteomes" id="UP000294616"/>
    </source>
</evidence>
<dbReference type="AlphaFoldDB" id="A0A4R1M176"/>
<dbReference type="InterPro" id="IPR033132">
    <property type="entry name" value="GH_1_N_CS"/>
</dbReference>
<feature type="binding site" evidence="10">
    <location>
        <begin position="407"/>
        <end position="408"/>
    </location>
    <ligand>
        <name>substrate</name>
    </ligand>
</feature>
<dbReference type="EC" id="3.2.1.21" evidence="3 12"/>
<organism evidence="13 14">
    <name type="scientific">Albibacterium bauzanense</name>
    <dbReference type="NCBI Taxonomy" id="653929"/>
    <lineage>
        <taxon>Bacteria</taxon>
        <taxon>Pseudomonadati</taxon>
        <taxon>Bacteroidota</taxon>
        <taxon>Sphingobacteriia</taxon>
        <taxon>Sphingobacteriales</taxon>
        <taxon>Sphingobacteriaceae</taxon>
        <taxon>Albibacterium</taxon>
    </lineage>
</organism>
<feature type="binding site" evidence="10">
    <location>
        <position position="165"/>
    </location>
    <ligand>
        <name>substrate</name>
    </ligand>
</feature>
<keyword evidence="14" id="KW-1185">Reference proteome</keyword>
<keyword evidence="7 12" id="KW-0326">Glycosidase</keyword>
<keyword evidence="5" id="KW-0136">Cellulose degradation</keyword>
<reference evidence="13 14" key="1">
    <citation type="submission" date="2019-03" db="EMBL/GenBank/DDBJ databases">
        <title>Genomic Encyclopedia of Archaeal and Bacterial Type Strains, Phase II (KMG-II): from individual species to whole genera.</title>
        <authorList>
            <person name="Goeker M."/>
        </authorList>
    </citation>
    <scope>NUCLEOTIDE SEQUENCE [LARGE SCALE GENOMIC DNA]</scope>
    <source>
        <strain evidence="13 14">DSM 22554</strain>
    </source>
</reference>
<dbReference type="OrthoDB" id="9765195at2"/>
<keyword evidence="6" id="KW-0119">Carbohydrate metabolism</keyword>
<evidence type="ECO:0000313" key="13">
    <source>
        <dbReference type="EMBL" id="TCK85688.1"/>
    </source>
</evidence>
<dbReference type="PROSITE" id="PS00572">
    <property type="entry name" value="GLYCOSYL_HYDROL_F1_1"/>
    <property type="match status" value="1"/>
</dbReference>
<feature type="binding site" evidence="10">
    <location>
        <position position="121"/>
    </location>
    <ligand>
        <name>substrate</name>
    </ligand>
</feature>
<dbReference type="SUPFAM" id="SSF51445">
    <property type="entry name" value="(Trans)glycosidases"/>
    <property type="match status" value="1"/>
</dbReference>
<evidence type="ECO:0000256" key="2">
    <source>
        <dbReference type="ARBA" id="ARBA00010838"/>
    </source>
</evidence>
<feature type="active site" description="Nucleophile" evidence="9 11">
    <location>
        <position position="354"/>
    </location>
</feature>
<evidence type="ECO:0000256" key="11">
    <source>
        <dbReference type="PROSITE-ProRule" id="PRU10055"/>
    </source>
</evidence>
<comment type="similarity">
    <text evidence="2 12">Belongs to the glycosyl hydrolase 1 family.</text>
</comment>
<dbReference type="PANTHER" id="PTHR10353:SF36">
    <property type="entry name" value="LP05116P"/>
    <property type="match status" value="1"/>
</dbReference>
<accession>A0A4R1M176</accession>
<dbReference type="InterPro" id="IPR017853">
    <property type="entry name" value="GH"/>
</dbReference>
<comment type="catalytic activity">
    <reaction evidence="1 12">
        <text>Hydrolysis of terminal, non-reducing beta-D-glucosyl residues with release of beta-D-glucose.</text>
        <dbReference type="EC" id="3.2.1.21"/>
    </reaction>
</comment>
<dbReference type="InterPro" id="IPR018120">
    <property type="entry name" value="Glyco_hydro_1_AS"/>
</dbReference>
<evidence type="ECO:0000256" key="9">
    <source>
        <dbReference type="PIRSR" id="PIRSR617736-1"/>
    </source>
</evidence>
<dbReference type="RefSeq" id="WP_132222086.1">
    <property type="nucleotide sequence ID" value="NZ_SMGO01000001.1"/>
</dbReference>
<evidence type="ECO:0000256" key="3">
    <source>
        <dbReference type="ARBA" id="ARBA00012744"/>
    </source>
</evidence>
<feature type="binding site" evidence="10">
    <location>
        <position position="20"/>
    </location>
    <ligand>
        <name>substrate</name>
    </ligand>
</feature>
<dbReference type="EMBL" id="SMGO01000001">
    <property type="protein sequence ID" value="TCK85688.1"/>
    <property type="molecule type" value="Genomic_DNA"/>
</dbReference>
<evidence type="ECO:0000256" key="5">
    <source>
        <dbReference type="ARBA" id="ARBA00023001"/>
    </source>
</evidence>
<dbReference type="Gene3D" id="3.20.20.80">
    <property type="entry name" value="Glycosidases"/>
    <property type="match status" value="1"/>
</dbReference>
<keyword evidence="8" id="KW-0624">Polysaccharide degradation</keyword>
<keyword evidence="4 12" id="KW-0378">Hydrolase</keyword>
<evidence type="ECO:0000256" key="8">
    <source>
        <dbReference type="ARBA" id="ARBA00023326"/>
    </source>
</evidence>
<dbReference type="InterPro" id="IPR017736">
    <property type="entry name" value="Glyco_hydro_1_beta-glucosidase"/>
</dbReference>
<dbReference type="PROSITE" id="PS00653">
    <property type="entry name" value="GLYCOSYL_HYDROL_F1_2"/>
    <property type="match status" value="1"/>
</dbReference>
<feature type="binding site" evidence="10">
    <location>
        <position position="294"/>
    </location>
    <ligand>
        <name>substrate</name>
    </ligand>
</feature>
<feature type="binding site" evidence="10">
    <location>
        <position position="400"/>
    </location>
    <ligand>
        <name>substrate</name>
    </ligand>
</feature>
<dbReference type="GO" id="GO:0030245">
    <property type="term" value="P:cellulose catabolic process"/>
    <property type="evidence" value="ECO:0007669"/>
    <property type="project" value="UniProtKB-KW"/>
</dbReference>
<evidence type="ECO:0000256" key="7">
    <source>
        <dbReference type="ARBA" id="ARBA00023295"/>
    </source>
</evidence>
<evidence type="ECO:0000256" key="4">
    <source>
        <dbReference type="ARBA" id="ARBA00022801"/>
    </source>
</evidence>
<feature type="active site" description="Proton donor" evidence="9">
    <location>
        <position position="166"/>
    </location>
</feature>
<dbReference type="Pfam" id="PF00232">
    <property type="entry name" value="Glyco_hydro_1"/>
    <property type="match status" value="1"/>
</dbReference>
<evidence type="ECO:0000256" key="10">
    <source>
        <dbReference type="PIRSR" id="PIRSR617736-2"/>
    </source>
</evidence>
<dbReference type="NCBIfam" id="TIGR03356">
    <property type="entry name" value="BGL"/>
    <property type="match status" value="1"/>
</dbReference>
<evidence type="ECO:0000256" key="1">
    <source>
        <dbReference type="ARBA" id="ARBA00000448"/>
    </source>
</evidence>
<dbReference type="PANTHER" id="PTHR10353">
    <property type="entry name" value="GLYCOSYL HYDROLASE"/>
    <property type="match status" value="1"/>
</dbReference>
<dbReference type="PRINTS" id="PR00131">
    <property type="entry name" value="GLHYDRLASE1"/>
</dbReference>
<name>A0A4R1M176_9SPHI</name>
<comment type="caution">
    <text evidence="13">The sequence shown here is derived from an EMBL/GenBank/DDBJ whole genome shotgun (WGS) entry which is preliminary data.</text>
</comment>
<dbReference type="FunFam" id="3.20.20.80:FF:000004">
    <property type="entry name" value="Beta-glucosidase 6-phospho-beta-glucosidase"/>
    <property type="match status" value="1"/>
</dbReference>
<sequence length="444" mass="51357">MDRSDFGEDFIWGVSTAAYQIEGAHNLYGKGESIWDQFVNKKGKILNEDKGNISCDFYNRFEGDLALMRAMNIPNFRFSISWSRIFPDGIGRPNQMGVDFYNRLIDQCLELNIQPWITLYHWDLPSALENLGGWTNRDIVFWFGQYVSFCISTFGDRVKNWMVLNEPMVFTGAGYFLGVHAPGKKGLSNFLAATHHAALCQAEGGRIIKSLRNDLSVGTTFSCSYIQPSSNKERDILAAKRVDTLLNRTFIEPLLGLGYPSQDLKALRRIENYMKADDENKLKFDMDFIGIQNYTQEIVSHSYFTPFLKAKIIKADERKVEKTAMNWEVYPESIYQMLKKFSLYDGVKKLIVTENGAAFNDEVINGEVHDIQRKEYLQKYIAEVLRAKQEGINVQGYFVWSFTDNFEWAEGFLPRFGLVHINYKNQKRIIKDSGKWYKSFLKTY</sequence>
<gene>
    <name evidence="13" type="ORF">C8N28_1000</name>
</gene>